<organism evidence="7 8">
    <name type="scientific">Acididesulfobacter guangdongensis</name>
    <dbReference type="NCBI Taxonomy" id="2597225"/>
    <lineage>
        <taxon>Bacteria</taxon>
        <taxon>Deltaproteobacteria</taxon>
        <taxon>Candidatus Acidulodesulfobacterales</taxon>
        <taxon>Candidatus Acididesulfobacter</taxon>
    </lineage>
</organism>
<keyword evidence="5" id="KW-1003">Cell membrane</keyword>
<dbReference type="Pfam" id="PF00902">
    <property type="entry name" value="TatC"/>
    <property type="match status" value="1"/>
</dbReference>
<dbReference type="GO" id="GO:0043953">
    <property type="term" value="P:protein transport by the Tat complex"/>
    <property type="evidence" value="ECO:0007669"/>
    <property type="project" value="UniProtKB-UniRule"/>
</dbReference>
<keyword evidence="5" id="KW-0813">Transport</keyword>
<dbReference type="GO" id="GO:0009977">
    <property type="term" value="F:proton motive force dependent protein transmembrane transporter activity"/>
    <property type="evidence" value="ECO:0007669"/>
    <property type="project" value="TreeGrafter"/>
</dbReference>
<comment type="subcellular location">
    <subcellularLocation>
        <location evidence="5">Cell membrane</location>
        <topology evidence="5">Multi-pass membrane protein</topology>
    </subcellularLocation>
    <subcellularLocation>
        <location evidence="1">Membrane</location>
        <topology evidence="1">Multi-pass membrane protein</topology>
    </subcellularLocation>
</comment>
<keyword evidence="2 5" id="KW-0812">Transmembrane</keyword>
<comment type="caution">
    <text evidence="7">The sequence shown here is derived from an EMBL/GenBank/DDBJ whole genome shotgun (WGS) entry which is preliminary data.</text>
</comment>
<dbReference type="AlphaFoldDB" id="A0A519BHM1"/>
<comment type="function">
    <text evidence="5">Part of the twin-arginine translocation (Tat) system that transports large folded proteins containing a characteristic twin-arginine motif in their signal peptide across membranes.</text>
</comment>
<name>A0A519BHM1_ACIG2</name>
<protein>
    <recommendedName>
        <fullName evidence="5">Sec-independent protein translocase protein TatC</fullName>
    </recommendedName>
</protein>
<dbReference type="PANTHER" id="PTHR30371">
    <property type="entry name" value="SEC-INDEPENDENT PROTEIN TRANSLOCASE PROTEIN TATC"/>
    <property type="match status" value="1"/>
</dbReference>
<feature type="transmembrane region" description="Helical" evidence="5">
    <location>
        <begin position="207"/>
        <end position="233"/>
    </location>
</feature>
<comment type="caution">
    <text evidence="5">Lacks conserved residue(s) required for the propagation of feature annotation.</text>
</comment>
<evidence type="ECO:0000313" key="7">
    <source>
        <dbReference type="EMBL" id="RZD16760.1"/>
    </source>
</evidence>
<feature type="transmembrane region" description="Helical" evidence="5">
    <location>
        <begin position="124"/>
        <end position="145"/>
    </location>
</feature>
<reference evidence="7 8" key="1">
    <citation type="journal article" date="2019" name="ISME J.">
        <title>Insights into ecological role of a new deltaproteobacterial order Candidatus Acidulodesulfobacterales by metagenomics and metatranscriptomics.</title>
        <authorList>
            <person name="Tan S."/>
            <person name="Liu J."/>
            <person name="Fang Y."/>
            <person name="Hedlund B.P."/>
            <person name="Lian Z.H."/>
            <person name="Huang L.Y."/>
            <person name="Li J.T."/>
            <person name="Huang L.N."/>
            <person name="Li W.J."/>
            <person name="Jiang H.C."/>
            <person name="Dong H.L."/>
            <person name="Shu W.S."/>
        </authorList>
    </citation>
    <scope>NUCLEOTIDE SEQUENCE [LARGE SCALE GENOMIC DNA]</scope>
    <source>
        <strain evidence="7">AP2</strain>
    </source>
</reference>
<evidence type="ECO:0000256" key="5">
    <source>
        <dbReference type="HAMAP-Rule" id="MF_00902"/>
    </source>
</evidence>
<dbReference type="PANTHER" id="PTHR30371:SF0">
    <property type="entry name" value="SEC-INDEPENDENT PROTEIN TRANSLOCASE PROTEIN TATC, CHLOROPLASTIC-RELATED"/>
    <property type="match status" value="1"/>
</dbReference>
<evidence type="ECO:0000256" key="1">
    <source>
        <dbReference type="ARBA" id="ARBA00004141"/>
    </source>
</evidence>
<keyword evidence="5" id="KW-0811">Translocation</keyword>
<feature type="transmembrane region" description="Helical" evidence="5">
    <location>
        <begin position="157"/>
        <end position="180"/>
    </location>
</feature>
<accession>A0A519BHM1</accession>
<sequence>MEKKIKNTDNTDNANNTDNTDDSRMPFLEHFSELRKRIVHIFIIIIITTGFSWHLSYNAVNVIEMPLEKPTYITYFSGELKNIIKQKVPFIYYAFGLNKTPKKFTKHILHYSAPLEPFFMQVKVSIILGFMMALPFIFFEIWQFIKPGLLKKERMYLLPFMFFGTLSFISGMVFMIFYIWPAVINFSLSYQNTNLSPLINLTHFVNFALRLSIIFGVIFELPIISTLLSIAGILKPDILTKNRKYALIGSLVIAAFHADIVTMFFIAIPLYSMYEISIAISTVVWKLKKIKQKSAKTEQ</sequence>
<evidence type="ECO:0000256" key="4">
    <source>
        <dbReference type="ARBA" id="ARBA00023136"/>
    </source>
</evidence>
<dbReference type="PRINTS" id="PR01840">
    <property type="entry name" value="TATCFAMILY"/>
</dbReference>
<evidence type="ECO:0000256" key="6">
    <source>
        <dbReference type="SAM" id="MobiDB-lite"/>
    </source>
</evidence>
<feature type="region of interest" description="Disordered" evidence="6">
    <location>
        <begin position="1"/>
        <end position="21"/>
    </location>
</feature>
<keyword evidence="5" id="KW-0653">Protein transport</keyword>
<evidence type="ECO:0000256" key="2">
    <source>
        <dbReference type="ARBA" id="ARBA00022692"/>
    </source>
</evidence>
<comment type="similarity">
    <text evidence="5">Belongs to the TatC family.</text>
</comment>
<dbReference type="Proteomes" id="UP000316562">
    <property type="component" value="Unassembled WGS sequence"/>
</dbReference>
<evidence type="ECO:0000256" key="3">
    <source>
        <dbReference type="ARBA" id="ARBA00022989"/>
    </source>
</evidence>
<dbReference type="GO" id="GO:0065002">
    <property type="term" value="P:intracellular protein transmembrane transport"/>
    <property type="evidence" value="ECO:0007669"/>
    <property type="project" value="TreeGrafter"/>
</dbReference>
<comment type="subunit">
    <text evidence="5">Forms a complex with TatA.</text>
</comment>
<dbReference type="HAMAP" id="MF_00902">
    <property type="entry name" value="TatC"/>
    <property type="match status" value="1"/>
</dbReference>
<evidence type="ECO:0000313" key="8">
    <source>
        <dbReference type="Proteomes" id="UP000316562"/>
    </source>
</evidence>
<feature type="transmembrane region" description="Helical" evidence="5">
    <location>
        <begin position="38"/>
        <end position="57"/>
    </location>
</feature>
<feature type="transmembrane region" description="Helical" evidence="5">
    <location>
        <begin position="245"/>
        <end position="265"/>
    </location>
</feature>
<keyword evidence="3 5" id="KW-1133">Transmembrane helix</keyword>
<dbReference type="NCBIfam" id="TIGR00945">
    <property type="entry name" value="tatC"/>
    <property type="match status" value="1"/>
</dbReference>
<proteinExistence type="inferred from homology"/>
<dbReference type="GO" id="GO:0033281">
    <property type="term" value="C:TAT protein transport complex"/>
    <property type="evidence" value="ECO:0007669"/>
    <property type="project" value="UniProtKB-UniRule"/>
</dbReference>
<dbReference type="EMBL" id="SGBC01000001">
    <property type="protein sequence ID" value="RZD16760.1"/>
    <property type="molecule type" value="Genomic_DNA"/>
</dbReference>
<dbReference type="InterPro" id="IPR002033">
    <property type="entry name" value="TatC"/>
</dbReference>
<gene>
    <name evidence="5 7" type="primary">tatC</name>
    <name evidence="7" type="ORF">EVJ46_00520</name>
</gene>
<keyword evidence="4 5" id="KW-0472">Membrane</keyword>